<keyword evidence="7" id="KW-1185">Reference proteome</keyword>
<dbReference type="Proteomes" id="UP001165085">
    <property type="component" value="Unassembled WGS sequence"/>
</dbReference>
<keyword evidence="3" id="KW-0378">Hydrolase</keyword>
<dbReference type="InterPro" id="IPR001139">
    <property type="entry name" value="Glyco_hydro_30"/>
</dbReference>
<sequence length="678" mass="74016">MFSTFSSVPITVVSTSLSSLSTPWSTQTLSNPPLCASSPQSAKLTHDPDLEHQKILGFGGAFTEAASLNFNALSEKGREEVLRLLFSKDGLGYNLGRTHINSCDFSPKSYSFSSTPDDFDLTHFDFSVSHDQETMIPFMKRASDELSQSWDTDLKIIASPWSPPAWMKKRVNSDAPRSMLGSAPDTCLRAPEEYAQVWALYFEKWIEAYANQSISIWGVTVQNEPEFAAPWEACQYNPETELSFVTSHLGPLLRASHPDLKILGFDHNKDHVNTWSDKLSPSPYIDGIAYHWYAGGMDRLLDGAQGTPNLHRLKSTLKPDDFFLGTEACHCPSTGYAGGDVKVAWKRAERNVHAVLADLAAGSRGSIEWNLLLDKVGGPNHLGNVCDAPLLALPDKATSPKISMPAPFGLPDFETQIPVDPPAGDSWSASTHLKHGSLPSSVEVGVLIQPMYWTTGHITRFLRPNSTPITSLMSGNNVLTKGGVNDLGRVGIELTFFPCEGSNRQTFTLDASTREIKTPSSTDPNKFVCLSSKNDPGFKGLLLTTCDADLPENTNSTSGKYEVAEEVIVNVEDGSCLGFMELENGGNAVGIRSGSQLSSFDDQAKCKGFELYDDEFHHEGLDVCLTTGWPQLQGLSFNDAEGNVVSVLLNEGEEDVKVEIDGIRFDVEGHSVKTIKFG</sequence>
<dbReference type="PANTHER" id="PTHR11069">
    <property type="entry name" value="GLUCOSYLCERAMIDASE"/>
    <property type="match status" value="1"/>
</dbReference>
<dbReference type="InterPro" id="IPR017853">
    <property type="entry name" value="GH"/>
</dbReference>
<evidence type="ECO:0000256" key="2">
    <source>
        <dbReference type="ARBA" id="ARBA00022729"/>
    </source>
</evidence>
<proteinExistence type="inferred from homology"/>
<evidence type="ECO:0000313" key="7">
    <source>
        <dbReference type="Proteomes" id="UP001165085"/>
    </source>
</evidence>
<dbReference type="AlphaFoldDB" id="A0A9W7AVM0"/>
<name>A0A9W7AVM0_9STRA</name>
<dbReference type="GO" id="GO:0006680">
    <property type="term" value="P:glucosylceramide catabolic process"/>
    <property type="evidence" value="ECO:0007669"/>
    <property type="project" value="TreeGrafter"/>
</dbReference>
<evidence type="ECO:0000256" key="4">
    <source>
        <dbReference type="SAM" id="MobiDB-lite"/>
    </source>
</evidence>
<dbReference type="Pfam" id="PF02055">
    <property type="entry name" value="Glyco_hydro_30"/>
    <property type="match status" value="1"/>
</dbReference>
<dbReference type="PRINTS" id="PR00843">
    <property type="entry name" value="GLHYDRLASE30"/>
</dbReference>
<gene>
    <name evidence="6" type="ORF">TrST_g3491</name>
</gene>
<dbReference type="PANTHER" id="PTHR11069:SF23">
    <property type="entry name" value="LYSOSOMAL ACID GLUCOSYLCERAMIDASE"/>
    <property type="match status" value="1"/>
</dbReference>
<accession>A0A9W7AVM0</accession>
<comment type="similarity">
    <text evidence="1">Belongs to the glycosyl hydrolase 30 family.</text>
</comment>
<dbReference type="OrthoDB" id="2160638at2759"/>
<evidence type="ECO:0000256" key="3">
    <source>
        <dbReference type="ARBA" id="ARBA00022801"/>
    </source>
</evidence>
<feature type="compositionally biased region" description="Low complexity" evidence="4">
    <location>
        <begin position="21"/>
        <end position="30"/>
    </location>
</feature>
<keyword evidence="2" id="KW-0732">Signal</keyword>
<dbReference type="SUPFAM" id="SSF51445">
    <property type="entry name" value="(Trans)glycosidases"/>
    <property type="match status" value="1"/>
</dbReference>
<evidence type="ECO:0000259" key="5">
    <source>
        <dbReference type="Pfam" id="PF02055"/>
    </source>
</evidence>
<evidence type="ECO:0000256" key="1">
    <source>
        <dbReference type="ARBA" id="ARBA00005382"/>
    </source>
</evidence>
<dbReference type="Gene3D" id="3.20.20.80">
    <property type="entry name" value="Glycosidases"/>
    <property type="match status" value="1"/>
</dbReference>
<evidence type="ECO:0000313" key="6">
    <source>
        <dbReference type="EMBL" id="GMH79836.1"/>
    </source>
</evidence>
<feature type="region of interest" description="Disordered" evidence="4">
    <location>
        <begin position="21"/>
        <end position="43"/>
    </location>
</feature>
<dbReference type="EMBL" id="BRXY01000238">
    <property type="protein sequence ID" value="GMH79836.1"/>
    <property type="molecule type" value="Genomic_DNA"/>
</dbReference>
<feature type="domain" description="Glycosyl hydrolase family 30 TIM-barrel" evidence="5">
    <location>
        <begin position="55"/>
        <end position="402"/>
    </location>
</feature>
<dbReference type="GO" id="GO:0016020">
    <property type="term" value="C:membrane"/>
    <property type="evidence" value="ECO:0007669"/>
    <property type="project" value="GOC"/>
</dbReference>
<comment type="caution">
    <text evidence="6">The sequence shown here is derived from an EMBL/GenBank/DDBJ whole genome shotgun (WGS) entry which is preliminary data.</text>
</comment>
<protein>
    <recommendedName>
        <fullName evidence="5">Glycosyl hydrolase family 30 TIM-barrel domain-containing protein</fullName>
    </recommendedName>
</protein>
<dbReference type="GO" id="GO:0004348">
    <property type="term" value="F:glucosylceramidase activity"/>
    <property type="evidence" value="ECO:0007669"/>
    <property type="project" value="InterPro"/>
</dbReference>
<organism evidence="6 7">
    <name type="scientific">Triparma strigata</name>
    <dbReference type="NCBI Taxonomy" id="1606541"/>
    <lineage>
        <taxon>Eukaryota</taxon>
        <taxon>Sar</taxon>
        <taxon>Stramenopiles</taxon>
        <taxon>Ochrophyta</taxon>
        <taxon>Bolidophyceae</taxon>
        <taxon>Parmales</taxon>
        <taxon>Triparmaceae</taxon>
        <taxon>Triparma</taxon>
    </lineage>
</organism>
<reference evidence="7" key="1">
    <citation type="journal article" date="2023" name="Commun. Biol.">
        <title>Genome analysis of Parmales, the sister group of diatoms, reveals the evolutionary specialization of diatoms from phago-mixotrophs to photoautotrophs.</title>
        <authorList>
            <person name="Ban H."/>
            <person name="Sato S."/>
            <person name="Yoshikawa S."/>
            <person name="Yamada K."/>
            <person name="Nakamura Y."/>
            <person name="Ichinomiya M."/>
            <person name="Sato N."/>
            <person name="Blanc-Mathieu R."/>
            <person name="Endo H."/>
            <person name="Kuwata A."/>
            <person name="Ogata H."/>
        </authorList>
    </citation>
    <scope>NUCLEOTIDE SEQUENCE [LARGE SCALE GENOMIC DNA]</scope>
    <source>
        <strain evidence="7">NIES 3701</strain>
    </source>
</reference>
<dbReference type="InterPro" id="IPR033453">
    <property type="entry name" value="Glyco_hydro_30_TIM-barrel"/>
</dbReference>